<evidence type="ECO:0000256" key="2">
    <source>
        <dbReference type="ARBA" id="ARBA00022692"/>
    </source>
</evidence>
<feature type="transmembrane region" description="Helical" evidence="5">
    <location>
        <begin position="15"/>
        <end position="40"/>
    </location>
</feature>
<dbReference type="Proteomes" id="UP000198916">
    <property type="component" value="Unassembled WGS sequence"/>
</dbReference>
<dbReference type="Gene3D" id="1.20.1250.20">
    <property type="entry name" value="MFS general substrate transporter like domains"/>
    <property type="match status" value="1"/>
</dbReference>
<dbReference type="Pfam" id="PF07690">
    <property type="entry name" value="MFS_1"/>
    <property type="match status" value="1"/>
</dbReference>
<dbReference type="RefSeq" id="WP_090604215.1">
    <property type="nucleotide sequence ID" value="NZ_FNZR01000002.1"/>
</dbReference>
<evidence type="ECO:0000256" key="3">
    <source>
        <dbReference type="ARBA" id="ARBA00022989"/>
    </source>
</evidence>
<feature type="transmembrane region" description="Helical" evidence="5">
    <location>
        <begin position="145"/>
        <end position="164"/>
    </location>
</feature>
<dbReference type="GO" id="GO:0046943">
    <property type="term" value="F:carboxylic acid transmembrane transporter activity"/>
    <property type="evidence" value="ECO:0007669"/>
    <property type="project" value="TreeGrafter"/>
</dbReference>
<feature type="domain" description="Major facilitator superfamily (MFS) profile" evidence="6">
    <location>
        <begin position="18"/>
        <end position="401"/>
    </location>
</feature>
<keyword evidence="4 5" id="KW-0472">Membrane</keyword>
<evidence type="ECO:0000256" key="4">
    <source>
        <dbReference type="ARBA" id="ARBA00023136"/>
    </source>
</evidence>
<dbReference type="PROSITE" id="PS50850">
    <property type="entry name" value="MFS"/>
    <property type="match status" value="1"/>
</dbReference>
<feature type="transmembrane region" description="Helical" evidence="5">
    <location>
        <begin position="60"/>
        <end position="79"/>
    </location>
</feature>
<dbReference type="PANTHER" id="PTHR23508">
    <property type="entry name" value="CARBOXYLIC ACID TRANSPORTER PROTEIN HOMOLOG"/>
    <property type="match status" value="1"/>
</dbReference>
<dbReference type="InterPro" id="IPR011701">
    <property type="entry name" value="MFS"/>
</dbReference>
<evidence type="ECO:0000256" key="5">
    <source>
        <dbReference type="SAM" id="Phobius"/>
    </source>
</evidence>
<organism evidence="7 8">
    <name type="scientific">Parapedobacter koreensis</name>
    <dbReference type="NCBI Taxonomy" id="332977"/>
    <lineage>
        <taxon>Bacteria</taxon>
        <taxon>Pseudomonadati</taxon>
        <taxon>Bacteroidota</taxon>
        <taxon>Sphingobacteriia</taxon>
        <taxon>Sphingobacteriales</taxon>
        <taxon>Sphingobacteriaceae</taxon>
        <taxon>Parapedobacter</taxon>
    </lineage>
</organism>
<comment type="subcellular location">
    <subcellularLocation>
        <location evidence="1">Membrane</location>
        <topology evidence="1">Multi-pass membrane protein</topology>
    </subcellularLocation>
</comment>
<feature type="transmembrane region" description="Helical" evidence="5">
    <location>
        <begin position="262"/>
        <end position="281"/>
    </location>
</feature>
<dbReference type="OrthoDB" id="9774156at2"/>
<dbReference type="PANTHER" id="PTHR23508:SF10">
    <property type="entry name" value="CARBOXYLIC ACID TRANSPORTER PROTEIN HOMOLOG"/>
    <property type="match status" value="1"/>
</dbReference>
<feature type="transmembrane region" description="Helical" evidence="5">
    <location>
        <begin position="112"/>
        <end position="133"/>
    </location>
</feature>
<feature type="transmembrane region" description="Helical" evidence="5">
    <location>
        <begin position="288"/>
        <end position="306"/>
    </location>
</feature>
<protein>
    <submittedName>
        <fullName evidence="7">Major Facilitator Superfamily protein</fullName>
    </submittedName>
</protein>
<dbReference type="SUPFAM" id="SSF103473">
    <property type="entry name" value="MFS general substrate transporter"/>
    <property type="match status" value="1"/>
</dbReference>
<dbReference type="GO" id="GO:0005886">
    <property type="term" value="C:plasma membrane"/>
    <property type="evidence" value="ECO:0007669"/>
    <property type="project" value="TreeGrafter"/>
</dbReference>
<dbReference type="InterPro" id="IPR020846">
    <property type="entry name" value="MFS_dom"/>
</dbReference>
<feature type="transmembrane region" description="Helical" evidence="5">
    <location>
        <begin position="318"/>
        <end position="337"/>
    </location>
</feature>
<keyword evidence="2 5" id="KW-0812">Transmembrane</keyword>
<dbReference type="STRING" id="332977.SAMN05421740_10299"/>
<keyword evidence="3 5" id="KW-1133">Transmembrane helix</keyword>
<gene>
    <name evidence="7" type="ORF">SAMN05421740_10299</name>
</gene>
<dbReference type="InterPro" id="IPR036259">
    <property type="entry name" value="MFS_trans_sf"/>
</dbReference>
<reference evidence="8" key="1">
    <citation type="submission" date="2016-10" db="EMBL/GenBank/DDBJ databases">
        <authorList>
            <person name="Varghese N."/>
            <person name="Submissions S."/>
        </authorList>
    </citation>
    <scope>NUCLEOTIDE SEQUENCE [LARGE SCALE GENOMIC DNA]</scope>
    <source>
        <strain evidence="8">Jip14</strain>
    </source>
</reference>
<evidence type="ECO:0000259" key="6">
    <source>
        <dbReference type="PROSITE" id="PS50850"/>
    </source>
</evidence>
<proteinExistence type="predicted"/>
<evidence type="ECO:0000313" key="8">
    <source>
        <dbReference type="Proteomes" id="UP000198916"/>
    </source>
</evidence>
<feature type="transmembrane region" description="Helical" evidence="5">
    <location>
        <begin position="170"/>
        <end position="189"/>
    </location>
</feature>
<evidence type="ECO:0000313" key="7">
    <source>
        <dbReference type="EMBL" id="SEK56706.1"/>
    </source>
</evidence>
<dbReference type="EMBL" id="FNZR01000002">
    <property type="protein sequence ID" value="SEK56706.1"/>
    <property type="molecule type" value="Genomic_DNA"/>
</dbReference>
<evidence type="ECO:0000256" key="1">
    <source>
        <dbReference type="ARBA" id="ARBA00004141"/>
    </source>
</evidence>
<feature type="transmembrane region" description="Helical" evidence="5">
    <location>
        <begin position="223"/>
        <end position="242"/>
    </location>
</feature>
<keyword evidence="8" id="KW-1185">Reference proteome</keyword>
<name>A0A1H7I2D8_9SPHI</name>
<accession>A0A1H7I2D8</accession>
<dbReference type="AlphaFoldDB" id="A0A1H7I2D8"/>
<sequence length="412" mass="44997">MTKDKNLKVSNAKNVWMLVIVAALGYFVDIYDLVIFSIVRVQSFRDIGIPEAEMRMDGEYVLNMQMGGLLLGGLLWGILGDKFGRVKVLFGSILLYSAANMANGFVQDIHTYAVIRFVAGIGLAGELGAGITLVSESMSKGKRGYGTMIVASVGVLGAVAAYYVSALFDWRNAYFVGGGMGLVLLILRVGTFESGMFKEVTARPIERGKLSMLFTNAERFKRYLYCVLIGLPLWFVVGILITQAPEFGKALDAPVTLSAGRGILFGYIGIAIGDVFAGLFAQLTKSRRLVVFLFQLSTIGTAIWYLSSEGLSEARFHWIAFCMGTAVGYWATFVTIASEQFGTNLRATVTTTVPNFVRGALIPSTLLFEFFVGHFGIITAAYVMIFLLTAIAMFALSQLKESFSKDLDFVED</sequence>
<feature type="transmembrane region" description="Helical" evidence="5">
    <location>
        <begin position="374"/>
        <end position="396"/>
    </location>
</feature>